<dbReference type="Proteomes" id="UP000240708">
    <property type="component" value="Unassembled WGS sequence"/>
</dbReference>
<protein>
    <submittedName>
        <fullName evidence="2">VCBS repeat protein</fullName>
    </submittedName>
</protein>
<dbReference type="Gene3D" id="2.130.10.130">
    <property type="entry name" value="Integrin alpha, N-terminal"/>
    <property type="match status" value="1"/>
</dbReference>
<name>A0A2P8E6D8_9BACT</name>
<dbReference type="AlphaFoldDB" id="A0A2P8E6D8"/>
<keyword evidence="1" id="KW-0732">Signal</keyword>
<comment type="caution">
    <text evidence="2">The sequence shown here is derived from an EMBL/GenBank/DDBJ whole genome shotgun (WGS) entry which is preliminary data.</text>
</comment>
<gene>
    <name evidence="2" type="ORF">CLV48_104210</name>
</gene>
<dbReference type="RefSeq" id="WP_106567070.1">
    <property type="nucleotide sequence ID" value="NZ_PYGF01000004.1"/>
</dbReference>
<dbReference type="PROSITE" id="PS51257">
    <property type="entry name" value="PROKAR_LIPOPROTEIN"/>
    <property type="match status" value="1"/>
</dbReference>
<dbReference type="Gene3D" id="2.40.128.340">
    <property type="match status" value="1"/>
</dbReference>
<reference evidence="2 3" key="1">
    <citation type="submission" date="2018-03" db="EMBL/GenBank/DDBJ databases">
        <title>Genomic Encyclopedia of Archaeal and Bacterial Type Strains, Phase II (KMG-II): from individual species to whole genera.</title>
        <authorList>
            <person name="Goeker M."/>
        </authorList>
    </citation>
    <scope>NUCLEOTIDE SEQUENCE [LARGE SCALE GENOMIC DNA]</scope>
    <source>
        <strain evidence="2 3">DSM 28057</strain>
    </source>
</reference>
<evidence type="ECO:0000313" key="2">
    <source>
        <dbReference type="EMBL" id="PSL05035.1"/>
    </source>
</evidence>
<evidence type="ECO:0000256" key="1">
    <source>
        <dbReference type="ARBA" id="ARBA00022729"/>
    </source>
</evidence>
<evidence type="ECO:0000313" key="3">
    <source>
        <dbReference type="Proteomes" id="UP000240708"/>
    </source>
</evidence>
<keyword evidence="3" id="KW-1185">Reference proteome</keyword>
<sequence>MRFSFFHLLWVGVILLVIACQSSSKNDLDDFDKIRSIDNHSMELSGKSLSDAYCSACHLKPDPSLLDKTTWERSVLPDMRRRLGLITADDFGVAIGEDNGAPIGIYSTETLIRKSEWDLIQAYYLANAPERLPEIVRSPGEIKDLDSFGLITPNFTNKRPSLTTIAVYHEEESLIYLGDRLNQMFRIDPLDLIIIDSFAIASPVSDIRFREGGGMDLLQMGYMDPSNWSIGKLQLLKADQRSSSVLLDSLRRPVHFSFADLSGDGVEDIVISNFGHHIGSLMWFEQSSSGFEPHLLNNRPGARRTIIDDVNGDGLPDVIALMTQAKEGVFVYLNQGNREFKEENWLLFDPVFGSSDFEWVDIDGDGYKEIVLVNGDNADFSPVLKPYHGLRIFKNNGSNQFEEAFFYPMHGASGLVIGEFTADGKTDIAVISHFPSKHQEGLDNFLFFEQKNAFEFEVKTKPELGQWSLLTISKGDISGNGKEDIILGSFDFKTLHAYPAVNWMPFIILSNQIF</sequence>
<dbReference type="InterPro" id="IPR013517">
    <property type="entry name" value="FG-GAP"/>
</dbReference>
<dbReference type="PANTHER" id="PTHR45460:SF2">
    <property type="entry name" value="ALPHA 1,3 GLUCANASE, GH71 FAMILY (EUROFUNG)"/>
    <property type="match status" value="1"/>
</dbReference>
<dbReference type="InterPro" id="IPR028994">
    <property type="entry name" value="Integrin_alpha_N"/>
</dbReference>
<organism evidence="2 3">
    <name type="scientific">Cecembia rubra</name>
    <dbReference type="NCBI Taxonomy" id="1485585"/>
    <lineage>
        <taxon>Bacteria</taxon>
        <taxon>Pseudomonadati</taxon>
        <taxon>Bacteroidota</taxon>
        <taxon>Cytophagia</taxon>
        <taxon>Cytophagales</taxon>
        <taxon>Cyclobacteriaceae</taxon>
        <taxon>Cecembia</taxon>
    </lineage>
</organism>
<dbReference type="Pfam" id="PF13517">
    <property type="entry name" value="FG-GAP_3"/>
    <property type="match status" value="1"/>
</dbReference>
<dbReference type="PANTHER" id="PTHR45460">
    <property type="entry name" value="SIMILAR TO CYSTEINE PROTEINASE"/>
    <property type="match status" value="1"/>
</dbReference>
<dbReference type="OrthoDB" id="1391917at2"/>
<dbReference type="SUPFAM" id="SSF69318">
    <property type="entry name" value="Integrin alpha N-terminal domain"/>
    <property type="match status" value="1"/>
</dbReference>
<accession>A0A2P8E6D8</accession>
<dbReference type="EMBL" id="PYGF01000004">
    <property type="protein sequence ID" value="PSL05035.1"/>
    <property type="molecule type" value="Genomic_DNA"/>
</dbReference>
<proteinExistence type="predicted"/>